<dbReference type="EMBL" id="SNYO01000003">
    <property type="protein sequence ID" value="TDQ61135.1"/>
    <property type="molecule type" value="Genomic_DNA"/>
</dbReference>
<name>A0A4R6VP12_9PSEU</name>
<keyword evidence="2" id="KW-1185">Reference proteome</keyword>
<evidence type="ECO:0000313" key="2">
    <source>
        <dbReference type="Proteomes" id="UP000295705"/>
    </source>
</evidence>
<dbReference type="Proteomes" id="UP000295705">
    <property type="component" value="Unassembled WGS sequence"/>
</dbReference>
<dbReference type="RefSeq" id="WP_166659881.1">
    <property type="nucleotide sequence ID" value="NZ_BAABHR010000052.1"/>
</dbReference>
<proteinExistence type="predicted"/>
<gene>
    <name evidence="1" type="ORF">EV188_103642</name>
</gene>
<dbReference type="Pfam" id="PF11697">
    <property type="entry name" value="DUF3293"/>
    <property type="match status" value="1"/>
</dbReference>
<accession>A0A4R6VP12</accession>
<sequence length="146" mass="15318">MDRAARTDDYTHAVLRVPDLDGRALTLRPRPAGQVAGTFPFDAPVHVVTAHNPGGERPGAAENAARQARLEAELDARGLRHWRTVAGGEDGAHAEEGALVVGLDDPAACALGAAWGQDAVFRWSSTAWTVLACDASPSVDLGWTTA</sequence>
<dbReference type="AlphaFoldDB" id="A0A4R6VP12"/>
<protein>
    <submittedName>
        <fullName evidence="1">Uncharacterized protein DUF3293</fullName>
    </submittedName>
</protein>
<comment type="caution">
    <text evidence="1">The sequence shown here is derived from an EMBL/GenBank/DDBJ whole genome shotgun (WGS) entry which is preliminary data.</text>
</comment>
<evidence type="ECO:0000313" key="1">
    <source>
        <dbReference type="EMBL" id="TDQ61135.1"/>
    </source>
</evidence>
<organism evidence="1 2">
    <name type="scientific">Actinomycetospora succinea</name>
    <dbReference type="NCBI Taxonomy" id="663603"/>
    <lineage>
        <taxon>Bacteria</taxon>
        <taxon>Bacillati</taxon>
        <taxon>Actinomycetota</taxon>
        <taxon>Actinomycetes</taxon>
        <taxon>Pseudonocardiales</taxon>
        <taxon>Pseudonocardiaceae</taxon>
        <taxon>Actinomycetospora</taxon>
    </lineage>
</organism>
<dbReference type="InterPro" id="IPR021710">
    <property type="entry name" value="DUF3293"/>
</dbReference>
<reference evidence="1 2" key="1">
    <citation type="submission" date="2019-03" db="EMBL/GenBank/DDBJ databases">
        <title>Genomic Encyclopedia of Type Strains, Phase IV (KMG-IV): sequencing the most valuable type-strain genomes for metagenomic binning, comparative biology and taxonomic classification.</title>
        <authorList>
            <person name="Goeker M."/>
        </authorList>
    </citation>
    <scope>NUCLEOTIDE SEQUENCE [LARGE SCALE GENOMIC DNA]</scope>
    <source>
        <strain evidence="1 2">DSM 45775</strain>
    </source>
</reference>